<evidence type="ECO:0000256" key="4">
    <source>
        <dbReference type="ARBA" id="ARBA00023136"/>
    </source>
</evidence>
<dbReference type="GO" id="GO:0005783">
    <property type="term" value="C:endoplasmic reticulum"/>
    <property type="evidence" value="ECO:0007669"/>
    <property type="project" value="TreeGrafter"/>
</dbReference>
<dbReference type="InterPro" id="IPR029052">
    <property type="entry name" value="Metallo-depent_PP-like"/>
</dbReference>
<dbReference type="EMBL" id="VSWD01000010">
    <property type="protein sequence ID" value="KAK3091911.1"/>
    <property type="molecule type" value="Genomic_DNA"/>
</dbReference>
<proteinExistence type="predicted"/>
<protein>
    <recommendedName>
        <fullName evidence="6">Calcineurin-like phosphoesterase domain-containing protein</fullName>
    </recommendedName>
</protein>
<accession>A0AA88Y142</accession>
<dbReference type="PANTHER" id="PTHR13315:SF4">
    <property type="entry name" value="METALLOPHOSPHOESTERASE, ISOFORM E"/>
    <property type="match status" value="1"/>
</dbReference>
<evidence type="ECO:0000313" key="7">
    <source>
        <dbReference type="EMBL" id="KAK3091911.1"/>
    </source>
</evidence>
<dbReference type="Pfam" id="PF00149">
    <property type="entry name" value="Metallophos"/>
    <property type="match status" value="1"/>
</dbReference>
<dbReference type="Gene3D" id="3.60.21.10">
    <property type="match status" value="1"/>
</dbReference>
<comment type="subcellular location">
    <subcellularLocation>
        <location evidence="1">Membrane</location>
        <topology evidence="1">Multi-pass membrane protein</topology>
    </subcellularLocation>
</comment>
<evidence type="ECO:0000256" key="2">
    <source>
        <dbReference type="ARBA" id="ARBA00022692"/>
    </source>
</evidence>
<name>A0AA88Y142_PINIB</name>
<organism evidence="7 8">
    <name type="scientific">Pinctada imbricata</name>
    <name type="common">Atlantic pearl-oyster</name>
    <name type="synonym">Pinctada martensii</name>
    <dbReference type="NCBI Taxonomy" id="66713"/>
    <lineage>
        <taxon>Eukaryota</taxon>
        <taxon>Metazoa</taxon>
        <taxon>Spiralia</taxon>
        <taxon>Lophotrochozoa</taxon>
        <taxon>Mollusca</taxon>
        <taxon>Bivalvia</taxon>
        <taxon>Autobranchia</taxon>
        <taxon>Pteriomorphia</taxon>
        <taxon>Pterioida</taxon>
        <taxon>Pterioidea</taxon>
        <taxon>Pteriidae</taxon>
        <taxon>Pinctada</taxon>
    </lineage>
</organism>
<keyword evidence="3 5" id="KW-1133">Transmembrane helix</keyword>
<dbReference type="GO" id="GO:0016020">
    <property type="term" value="C:membrane"/>
    <property type="evidence" value="ECO:0007669"/>
    <property type="project" value="UniProtKB-SubCell"/>
</dbReference>
<keyword evidence="8" id="KW-1185">Reference proteome</keyword>
<evidence type="ECO:0000313" key="8">
    <source>
        <dbReference type="Proteomes" id="UP001186944"/>
    </source>
</evidence>
<comment type="caution">
    <text evidence="7">The sequence shown here is derived from an EMBL/GenBank/DDBJ whole genome shotgun (WGS) entry which is preliminary data.</text>
</comment>
<dbReference type="InterPro" id="IPR033308">
    <property type="entry name" value="PGAP5/Cdc1/Ted1"/>
</dbReference>
<dbReference type="PANTHER" id="PTHR13315">
    <property type="entry name" value="METALLO PHOSPHOESTERASE RELATED"/>
    <property type="match status" value="1"/>
</dbReference>
<keyword evidence="2 5" id="KW-0812">Transmembrane</keyword>
<feature type="transmembrane region" description="Helical" evidence="5">
    <location>
        <begin position="343"/>
        <end position="362"/>
    </location>
</feature>
<dbReference type="GO" id="GO:0016787">
    <property type="term" value="F:hydrolase activity"/>
    <property type="evidence" value="ECO:0007669"/>
    <property type="project" value="InterPro"/>
</dbReference>
<keyword evidence="4 5" id="KW-0472">Membrane</keyword>
<dbReference type="SUPFAM" id="SSF56300">
    <property type="entry name" value="Metallo-dependent phosphatases"/>
    <property type="match status" value="1"/>
</dbReference>
<dbReference type="GO" id="GO:0006506">
    <property type="term" value="P:GPI anchor biosynthetic process"/>
    <property type="evidence" value="ECO:0007669"/>
    <property type="project" value="InterPro"/>
</dbReference>
<evidence type="ECO:0000256" key="3">
    <source>
        <dbReference type="ARBA" id="ARBA00022989"/>
    </source>
</evidence>
<feature type="domain" description="Calcineurin-like phosphoesterase" evidence="6">
    <location>
        <begin position="65"/>
        <end position="259"/>
    </location>
</feature>
<evidence type="ECO:0000256" key="5">
    <source>
        <dbReference type="SAM" id="Phobius"/>
    </source>
</evidence>
<feature type="transmembrane region" description="Helical" evidence="5">
    <location>
        <begin position="24"/>
        <end position="43"/>
    </location>
</feature>
<evidence type="ECO:0000256" key="1">
    <source>
        <dbReference type="ARBA" id="ARBA00004141"/>
    </source>
</evidence>
<gene>
    <name evidence="7" type="ORF">FSP39_023647</name>
</gene>
<sequence>MMATGAMNRPFLFLCGRAWTPKSFSIAIVIITVIVNEYLIYIIQSQRWPNIPVTDRDPDNVQVLLLVSDPQLQGYKDEPGFPFGAITRWDSDRFLSQTFWLAMSHTKPDAVIYLGDLMDEGSKASKEDYKYCYYRFHQIFALAQKLKNIYIPGDNDVGGEGRDFRTEEKVKRFELHFEELKGVSNHKFIDYVKLDIRTQALIYAEKRELAQHLHPRIMSPIRIVLNHETVLPQFQIKESIYTILNLLGPQLIFSGHWHKSMVFPCADCMRDDSTSWSLQRRFLPNGFIMENITQSKEFIMEVMVPTCSYRMGEPEMGYGVAVIQKNGLFHYGVLWSPSRYKVLYSYCLIGVSLVLFNLTVWMKVKRYGSQKR</sequence>
<dbReference type="Proteomes" id="UP001186944">
    <property type="component" value="Unassembled WGS sequence"/>
</dbReference>
<reference evidence="7" key="1">
    <citation type="submission" date="2019-08" db="EMBL/GenBank/DDBJ databases">
        <title>The improved chromosome-level genome for the pearl oyster Pinctada fucata martensii using PacBio sequencing and Hi-C.</title>
        <authorList>
            <person name="Zheng Z."/>
        </authorList>
    </citation>
    <scope>NUCLEOTIDE SEQUENCE</scope>
    <source>
        <strain evidence="7">ZZ-2019</strain>
        <tissue evidence="7">Adductor muscle</tissue>
    </source>
</reference>
<dbReference type="InterPro" id="IPR004843">
    <property type="entry name" value="Calcineurin-like_PHP"/>
</dbReference>
<dbReference type="AlphaFoldDB" id="A0AA88Y142"/>
<evidence type="ECO:0000259" key="6">
    <source>
        <dbReference type="Pfam" id="PF00149"/>
    </source>
</evidence>